<dbReference type="AlphaFoldDB" id="A0A5C6XAL5"/>
<comment type="caution">
    <text evidence="1">The sequence shown here is derived from an EMBL/GenBank/DDBJ whole genome shotgun (WGS) entry which is preliminary data.</text>
</comment>
<accession>A0A5C6XAL5</accession>
<organism evidence="1 2">
    <name type="scientific">Lujinxingia vulgaris</name>
    <dbReference type="NCBI Taxonomy" id="2600176"/>
    <lineage>
        <taxon>Bacteria</taxon>
        <taxon>Deltaproteobacteria</taxon>
        <taxon>Bradymonadales</taxon>
        <taxon>Lujinxingiaceae</taxon>
        <taxon>Lujinxingia</taxon>
    </lineage>
</organism>
<evidence type="ECO:0000313" key="2">
    <source>
        <dbReference type="Proteomes" id="UP000321412"/>
    </source>
</evidence>
<evidence type="ECO:0000313" key="1">
    <source>
        <dbReference type="EMBL" id="TXD37510.1"/>
    </source>
</evidence>
<sequence>MGRWQAWWCVGVVWAVGCSSPSTEPQESDAGVDGLQATCEAAGGDFYVRPSATLCVFGERQGTSVGAEFACPEGFPNRLGDAGLLFCNASDVFLMETLIEIDARYPECVDCEGDAGDVGGDADADVGDTEEPERFASCAMPGELVWVDGVAEAEGSFVGTPPDESLSCDANATVGHVYALTLEEPGDLVVEVEADEGTFVPALSVRTVCGQRASLLPGSCVGHRARPGQNAAVLLSAEATTYYVWVATPAAETGTYRLRASFSEREGAQPLESCEGLPAVTLREGERLGLGVSARGQFEVGGTLCEHEATSRAELHVDVQADGYWTVDLLRGEGQGFAARTRQVCGSAEGEVCGDIIVGERRRNLLQAEVDAGIKTLSLGNLPNSSLPGYGLELRHSAETAGESCDRPEVLDVSTRDEAGVFEAVIASSLLSYDDNAAAPCGINGRDRVWELELEEASDVRVEALSASGDPLSVTLTAGCDAPGYCAVEGVERAGLEAGTYYVRVDGDLDDPAAFDLAVSIRPALIGGSCAAPGEPVVLSRGEPVVVSLREDDGPSGLLSCASEAARDRVVPLNLVEGGDLALSVTGEVSLEGLVVEHASSCEESGSCGAMDGGIAALEAGDQVIKLGSTDAAQEGDVEVELKLLNPGERCFGAQPLALNQDHALTLQGYQADAAPSCAGALQADRAFSFELDATSTVILALTPADVEDGAALWVERDVCGQSQELSCDAADAGQPATLVLGALQPGIYRVWVGGDPGDYTLNISTN</sequence>
<gene>
    <name evidence="1" type="ORF">FRC98_07395</name>
</gene>
<dbReference type="RefSeq" id="WP_146980667.1">
    <property type="nucleotide sequence ID" value="NZ_VOSM01000003.1"/>
</dbReference>
<proteinExistence type="predicted"/>
<dbReference type="PROSITE" id="PS51257">
    <property type="entry name" value="PROKAR_LIPOPROTEIN"/>
    <property type="match status" value="1"/>
</dbReference>
<keyword evidence="2" id="KW-1185">Reference proteome</keyword>
<dbReference type="EMBL" id="VOSM01000003">
    <property type="protein sequence ID" value="TXD37510.1"/>
    <property type="molecule type" value="Genomic_DNA"/>
</dbReference>
<name>A0A5C6XAL5_9DELT</name>
<dbReference type="Proteomes" id="UP000321412">
    <property type="component" value="Unassembled WGS sequence"/>
</dbReference>
<reference evidence="1 2" key="1">
    <citation type="submission" date="2019-08" db="EMBL/GenBank/DDBJ databases">
        <title>Bradymonadales sp. TMQ4.</title>
        <authorList>
            <person name="Liang Q."/>
        </authorList>
    </citation>
    <scope>NUCLEOTIDE SEQUENCE [LARGE SCALE GENOMIC DNA]</scope>
    <source>
        <strain evidence="1 2">TMQ4</strain>
    </source>
</reference>
<dbReference type="OrthoDB" id="5480623at2"/>
<protein>
    <submittedName>
        <fullName evidence="1">Uncharacterized protein</fullName>
    </submittedName>
</protein>